<keyword evidence="1" id="KW-0812">Transmembrane</keyword>
<dbReference type="RefSeq" id="WP_354701989.1">
    <property type="nucleotide sequence ID" value="NZ_CP114014.1"/>
</dbReference>
<organism evidence="2">
    <name type="scientific">Paraconexibacter sp. AEG42_29</name>
    <dbReference type="NCBI Taxonomy" id="2997339"/>
    <lineage>
        <taxon>Bacteria</taxon>
        <taxon>Bacillati</taxon>
        <taxon>Actinomycetota</taxon>
        <taxon>Thermoleophilia</taxon>
        <taxon>Solirubrobacterales</taxon>
        <taxon>Paraconexibacteraceae</taxon>
        <taxon>Paraconexibacter</taxon>
    </lineage>
</organism>
<keyword evidence="1" id="KW-1133">Transmembrane helix</keyword>
<gene>
    <name evidence="2" type="ORF">DSM112329_02335</name>
</gene>
<name>A0AAU7AV34_9ACTN</name>
<dbReference type="AlphaFoldDB" id="A0AAU7AV34"/>
<feature type="transmembrane region" description="Helical" evidence="1">
    <location>
        <begin position="6"/>
        <end position="24"/>
    </location>
</feature>
<proteinExistence type="predicted"/>
<reference evidence="2" key="1">
    <citation type="submission" date="2022-12" db="EMBL/GenBank/DDBJ databases">
        <title>Paraconexibacter alkalitolerans sp. nov. and Baekduia alba sp. nov., isolated from soil and emended description of the genera Paraconexibacter (Chun et al., 2020) and Baekduia (An et al., 2020).</title>
        <authorList>
            <person name="Vieira S."/>
            <person name="Huber K.J."/>
            <person name="Geppert A."/>
            <person name="Wolf J."/>
            <person name="Neumann-Schaal M."/>
            <person name="Muesken M."/>
            <person name="Overmann J."/>
        </authorList>
    </citation>
    <scope>NUCLEOTIDE SEQUENCE</scope>
    <source>
        <strain evidence="2">AEG42_29</strain>
    </source>
</reference>
<sequence length="78" mass="8465">MTFVLLMGYIPLMIALVVVGLWASSRTNQSADARALGDRIGRRSGLERRSSDLAFVGNDRRSGVDRRSAEAAQAERAA</sequence>
<protein>
    <submittedName>
        <fullName evidence="2">Uncharacterized protein</fullName>
    </submittedName>
</protein>
<keyword evidence="1" id="KW-0472">Membrane</keyword>
<evidence type="ECO:0000313" key="2">
    <source>
        <dbReference type="EMBL" id="XAY05482.1"/>
    </source>
</evidence>
<dbReference type="KEGG" id="parq:DSM112329_02335"/>
<accession>A0AAU7AV34</accession>
<evidence type="ECO:0000256" key="1">
    <source>
        <dbReference type="SAM" id="Phobius"/>
    </source>
</evidence>
<dbReference type="EMBL" id="CP114014">
    <property type="protein sequence ID" value="XAY05482.1"/>
    <property type="molecule type" value="Genomic_DNA"/>
</dbReference>